<feature type="non-terminal residue" evidence="2">
    <location>
        <position position="100"/>
    </location>
</feature>
<feature type="region of interest" description="Disordered" evidence="1">
    <location>
        <begin position="1"/>
        <end position="25"/>
    </location>
</feature>
<feature type="compositionally biased region" description="Polar residues" evidence="1">
    <location>
        <begin position="41"/>
        <end position="75"/>
    </location>
</feature>
<feature type="compositionally biased region" description="Polar residues" evidence="1">
    <location>
        <begin position="1"/>
        <end position="15"/>
    </location>
</feature>
<name>A0A0B6Y598_9EUPU</name>
<protein>
    <submittedName>
        <fullName evidence="2">Uncharacterized protein</fullName>
    </submittedName>
</protein>
<feature type="non-terminal residue" evidence="2">
    <location>
        <position position="1"/>
    </location>
</feature>
<gene>
    <name evidence="2" type="primary">ORF11467</name>
</gene>
<proteinExistence type="predicted"/>
<sequence length="100" mass="11464">GNYESSSYNTLTSKRVNGGKSRDSDNHFVIETEILPHPHTKVSSWPSKTEQRLSSRPSVNKYTRNETQTIQTQPHTTAQTQIRQTQINATNENYARQNMD</sequence>
<dbReference type="EMBL" id="HACG01003835">
    <property type="protein sequence ID" value="CEK50700.1"/>
    <property type="molecule type" value="Transcribed_RNA"/>
</dbReference>
<accession>A0A0B6Y598</accession>
<evidence type="ECO:0000313" key="2">
    <source>
        <dbReference type="EMBL" id="CEK50700.1"/>
    </source>
</evidence>
<feature type="region of interest" description="Disordered" evidence="1">
    <location>
        <begin position="39"/>
        <end position="100"/>
    </location>
</feature>
<feature type="compositionally biased region" description="Low complexity" evidence="1">
    <location>
        <begin position="76"/>
        <end position="91"/>
    </location>
</feature>
<organism evidence="2">
    <name type="scientific">Arion vulgaris</name>
    <dbReference type="NCBI Taxonomy" id="1028688"/>
    <lineage>
        <taxon>Eukaryota</taxon>
        <taxon>Metazoa</taxon>
        <taxon>Spiralia</taxon>
        <taxon>Lophotrochozoa</taxon>
        <taxon>Mollusca</taxon>
        <taxon>Gastropoda</taxon>
        <taxon>Heterobranchia</taxon>
        <taxon>Euthyneura</taxon>
        <taxon>Panpulmonata</taxon>
        <taxon>Eupulmonata</taxon>
        <taxon>Stylommatophora</taxon>
        <taxon>Helicina</taxon>
        <taxon>Arionoidea</taxon>
        <taxon>Arionidae</taxon>
        <taxon>Arion</taxon>
    </lineage>
</organism>
<evidence type="ECO:0000256" key="1">
    <source>
        <dbReference type="SAM" id="MobiDB-lite"/>
    </source>
</evidence>
<reference evidence="2" key="1">
    <citation type="submission" date="2014-12" db="EMBL/GenBank/DDBJ databases">
        <title>Insight into the proteome of Arion vulgaris.</title>
        <authorList>
            <person name="Aradska J."/>
            <person name="Bulat T."/>
            <person name="Smidak R."/>
            <person name="Sarate P."/>
            <person name="Gangsoo J."/>
            <person name="Sialana F."/>
            <person name="Bilban M."/>
            <person name="Lubec G."/>
        </authorList>
    </citation>
    <scope>NUCLEOTIDE SEQUENCE</scope>
    <source>
        <tissue evidence="2">Skin</tissue>
    </source>
</reference>
<dbReference type="AlphaFoldDB" id="A0A0B6Y598"/>